<dbReference type="GO" id="GO:0005829">
    <property type="term" value="C:cytosol"/>
    <property type="evidence" value="ECO:0007669"/>
    <property type="project" value="TreeGrafter"/>
</dbReference>
<evidence type="ECO:0000313" key="2">
    <source>
        <dbReference type="EMBL" id="GIQ91386.1"/>
    </source>
</evidence>
<dbReference type="Gene3D" id="3.40.50.1580">
    <property type="entry name" value="Nucleoside phosphorylase domain"/>
    <property type="match status" value="1"/>
</dbReference>
<dbReference type="GO" id="GO:0004850">
    <property type="term" value="F:uridine phosphorylase activity"/>
    <property type="evidence" value="ECO:0007669"/>
    <property type="project" value="TreeGrafter"/>
</dbReference>
<organism evidence="2 3">
    <name type="scientific">Kipferlia bialata</name>
    <dbReference type="NCBI Taxonomy" id="797122"/>
    <lineage>
        <taxon>Eukaryota</taxon>
        <taxon>Metamonada</taxon>
        <taxon>Carpediemonas-like organisms</taxon>
        <taxon>Kipferlia</taxon>
    </lineage>
</organism>
<dbReference type="InterPro" id="IPR000845">
    <property type="entry name" value="Nucleoside_phosphorylase_d"/>
</dbReference>
<reference evidence="2 3" key="1">
    <citation type="journal article" date="2018" name="PLoS ONE">
        <title>The draft genome of Kipferlia bialata reveals reductive genome evolution in fornicate parasites.</title>
        <authorList>
            <person name="Tanifuji G."/>
            <person name="Takabayashi S."/>
            <person name="Kume K."/>
            <person name="Takagi M."/>
            <person name="Nakayama T."/>
            <person name="Kamikawa R."/>
            <person name="Inagaki Y."/>
            <person name="Hashimoto T."/>
        </authorList>
    </citation>
    <scope>NUCLEOTIDE SEQUENCE [LARGE SCALE GENOMIC DNA]</scope>
    <source>
        <strain evidence="2">NY0173</strain>
    </source>
</reference>
<dbReference type="PANTHER" id="PTHR43691:SF14">
    <property type="entry name" value="URIDINE PHOSPHORYLASE"/>
    <property type="match status" value="1"/>
</dbReference>
<dbReference type="AlphaFoldDB" id="A0A9K3DB10"/>
<feature type="non-terminal residue" evidence="2">
    <location>
        <position position="115"/>
    </location>
</feature>
<evidence type="ECO:0000313" key="3">
    <source>
        <dbReference type="Proteomes" id="UP000265618"/>
    </source>
</evidence>
<sequence>FTVRELRAVVKGPMCWVRVGTCGSPQEHVSLGDIALGTDGYVSITRNPDGHGPNPVEGAARYWFSRPIKGDEQMHTLLEEELAKELPKGAIRKGVCGSACTFYSSQGRVLPHFND</sequence>
<dbReference type="PANTHER" id="PTHR43691">
    <property type="entry name" value="URIDINE PHOSPHORYLASE"/>
    <property type="match status" value="1"/>
</dbReference>
<dbReference type="Pfam" id="PF01048">
    <property type="entry name" value="PNP_UDP_1"/>
    <property type="match status" value="1"/>
</dbReference>
<evidence type="ECO:0000259" key="1">
    <source>
        <dbReference type="Pfam" id="PF01048"/>
    </source>
</evidence>
<dbReference type="EMBL" id="BDIP01007624">
    <property type="protein sequence ID" value="GIQ91386.1"/>
    <property type="molecule type" value="Genomic_DNA"/>
</dbReference>
<dbReference type="SUPFAM" id="SSF53167">
    <property type="entry name" value="Purine and uridine phosphorylases"/>
    <property type="match status" value="1"/>
</dbReference>
<accession>A0A9K3DB10</accession>
<gene>
    <name evidence="2" type="ORF">KIPB_014616</name>
</gene>
<dbReference type="GO" id="GO:0006218">
    <property type="term" value="P:uridine catabolic process"/>
    <property type="evidence" value="ECO:0007669"/>
    <property type="project" value="TreeGrafter"/>
</dbReference>
<feature type="domain" description="Nucleoside phosphorylase" evidence="1">
    <location>
        <begin position="13"/>
        <end position="106"/>
    </location>
</feature>
<proteinExistence type="predicted"/>
<dbReference type="OrthoDB" id="416752at2759"/>
<keyword evidence="3" id="KW-1185">Reference proteome</keyword>
<comment type="caution">
    <text evidence="2">The sequence shown here is derived from an EMBL/GenBank/DDBJ whole genome shotgun (WGS) entry which is preliminary data.</text>
</comment>
<name>A0A9K3DB10_9EUKA</name>
<feature type="non-terminal residue" evidence="2">
    <location>
        <position position="1"/>
    </location>
</feature>
<dbReference type="Proteomes" id="UP000265618">
    <property type="component" value="Unassembled WGS sequence"/>
</dbReference>
<dbReference type="InterPro" id="IPR035994">
    <property type="entry name" value="Nucleoside_phosphorylase_sf"/>
</dbReference>
<protein>
    <submittedName>
        <fullName evidence="2">Nucleoside phosphorylase</fullName>
    </submittedName>
</protein>